<comment type="caution">
    <text evidence="2">The sequence shown here is derived from an EMBL/GenBank/DDBJ whole genome shotgun (WGS) entry which is preliminary data.</text>
</comment>
<dbReference type="EMBL" id="JAUIZM010000004">
    <property type="protein sequence ID" value="KAK1391091.1"/>
    <property type="molecule type" value="Genomic_DNA"/>
</dbReference>
<reference evidence="2" key="1">
    <citation type="submission" date="2023-02" db="EMBL/GenBank/DDBJ databases">
        <title>Genome of toxic invasive species Heracleum sosnowskyi carries increased number of genes despite the absence of recent whole-genome duplications.</title>
        <authorList>
            <person name="Schelkunov M."/>
            <person name="Shtratnikova V."/>
            <person name="Makarenko M."/>
            <person name="Klepikova A."/>
            <person name="Omelchenko D."/>
            <person name="Novikova G."/>
            <person name="Obukhova E."/>
            <person name="Bogdanov V."/>
            <person name="Penin A."/>
            <person name="Logacheva M."/>
        </authorList>
    </citation>
    <scope>NUCLEOTIDE SEQUENCE</scope>
    <source>
        <strain evidence="2">Hsosn_3</strain>
        <tissue evidence="2">Leaf</tissue>
    </source>
</reference>
<keyword evidence="3" id="KW-1185">Reference proteome</keyword>
<evidence type="ECO:0000256" key="1">
    <source>
        <dbReference type="SAM" id="Phobius"/>
    </source>
</evidence>
<feature type="transmembrane region" description="Helical" evidence="1">
    <location>
        <begin position="38"/>
        <end position="58"/>
    </location>
</feature>
<proteinExistence type="predicted"/>
<evidence type="ECO:0000313" key="3">
    <source>
        <dbReference type="Proteomes" id="UP001237642"/>
    </source>
</evidence>
<dbReference type="Proteomes" id="UP001237642">
    <property type="component" value="Unassembled WGS sequence"/>
</dbReference>
<keyword evidence="1" id="KW-0812">Transmembrane</keyword>
<keyword evidence="1" id="KW-0472">Membrane</keyword>
<dbReference type="AlphaFoldDB" id="A0AAD8IUH8"/>
<sequence>MNGDRSSLQSGAEGYTAVYTTDAPRVTVTSSQPETQSFNWNIFVDILSVVLFFLLMLYGGSQVYLHRNDQARKHEFVINSVVASPYNQPTTNEINSAWNLTFNVTNKSNSSTFLYENVDVSVFYGDRTVWATMLPSFYQRAKYVTRY</sequence>
<evidence type="ECO:0000313" key="2">
    <source>
        <dbReference type="EMBL" id="KAK1391091.1"/>
    </source>
</evidence>
<name>A0AAD8IUH8_9APIA</name>
<protein>
    <submittedName>
        <fullName evidence="2">Uncharacterized protein</fullName>
    </submittedName>
</protein>
<accession>A0AAD8IUH8</accession>
<gene>
    <name evidence="2" type="ORF">POM88_019269</name>
</gene>
<keyword evidence="1" id="KW-1133">Transmembrane helix</keyword>
<reference evidence="2" key="2">
    <citation type="submission" date="2023-05" db="EMBL/GenBank/DDBJ databases">
        <authorList>
            <person name="Schelkunov M.I."/>
        </authorList>
    </citation>
    <scope>NUCLEOTIDE SEQUENCE</scope>
    <source>
        <strain evidence="2">Hsosn_3</strain>
        <tissue evidence="2">Leaf</tissue>
    </source>
</reference>
<organism evidence="2 3">
    <name type="scientific">Heracleum sosnowskyi</name>
    <dbReference type="NCBI Taxonomy" id="360622"/>
    <lineage>
        <taxon>Eukaryota</taxon>
        <taxon>Viridiplantae</taxon>
        <taxon>Streptophyta</taxon>
        <taxon>Embryophyta</taxon>
        <taxon>Tracheophyta</taxon>
        <taxon>Spermatophyta</taxon>
        <taxon>Magnoliopsida</taxon>
        <taxon>eudicotyledons</taxon>
        <taxon>Gunneridae</taxon>
        <taxon>Pentapetalae</taxon>
        <taxon>asterids</taxon>
        <taxon>campanulids</taxon>
        <taxon>Apiales</taxon>
        <taxon>Apiaceae</taxon>
        <taxon>Apioideae</taxon>
        <taxon>apioid superclade</taxon>
        <taxon>Tordylieae</taxon>
        <taxon>Tordyliinae</taxon>
        <taxon>Heracleum</taxon>
    </lineage>
</organism>